<proteinExistence type="predicted"/>
<keyword evidence="4" id="KW-1185">Reference proteome</keyword>
<feature type="compositionally biased region" description="Basic residues" evidence="1">
    <location>
        <begin position="253"/>
        <end position="263"/>
    </location>
</feature>
<evidence type="ECO:0000259" key="2">
    <source>
        <dbReference type="PROSITE" id="PS50812"/>
    </source>
</evidence>
<name>A0AAP0NDC6_LIQFO</name>
<accession>A0AAP0NDC6</accession>
<feature type="compositionally biased region" description="Basic and acidic residues" evidence="1">
    <location>
        <begin position="132"/>
        <end position="147"/>
    </location>
</feature>
<dbReference type="Proteomes" id="UP001415857">
    <property type="component" value="Unassembled WGS sequence"/>
</dbReference>
<feature type="domain" description="PWWP" evidence="2">
    <location>
        <begin position="32"/>
        <end position="101"/>
    </location>
</feature>
<dbReference type="Gene3D" id="2.30.30.140">
    <property type="match status" value="1"/>
</dbReference>
<gene>
    <name evidence="3" type="ORF">L1049_025671</name>
</gene>
<dbReference type="InterPro" id="IPR000313">
    <property type="entry name" value="PWWP_dom"/>
</dbReference>
<feature type="region of interest" description="Disordered" evidence="1">
    <location>
        <begin position="114"/>
        <end position="164"/>
    </location>
</feature>
<feature type="compositionally biased region" description="Polar residues" evidence="1">
    <location>
        <begin position="541"/>
        <end position="556"/>
    </location>
</feature>
<evidence type="ECO:0000313" key="4">
    <source>
        <dbReference type="Proteomes" id="UP001415857"/>
    </source>
</evidence>
<feature type="compositionally biased region" description="Basic and acidic residues" evidence="1">
    <location>
        <begin position="322"/>
        <end position="337"/>
    </location>
</feature>
<reference evidence="3 4" key="1">
    <citation type="journal article" date="2024" name="Plant J.">
        <title>Genome sequences and population genomics reveal climatic adaptation and genomic divergence between two closely related sweetgum species.</title>
        <authorList>
            <person name="Xu W.Q."/>
            <person name="Ren C.Q."/>
            <person name="Zhang X.Y."/>
            <person name="Comes H.P."/>
            <person name="Liu X.H."/>
            <person name="Li Y.G."/>
            <person name="Kettle C.J."/>
            <person name="Jalonen R."/>
            <person name="Gaisberger H."/>
            <person name="Ma Y.Z."/>
            <person name="Qiu Y.X."/>
        </authorList>
    </citation>
    <scope>NUCLEOTIDE SEQUENCE [LARGE SCALE GENOMIC DNA]</scope>
    <source>
        <strain evidence="3">Hangzhou</strain>
    </source>
</reference>
<dbReference type="PROSITE" id="PS50812">
    <property type="entry name" value="PWWP"/>
    <property type="match status" value="1"/>
</dbReference>
<organism evidence="3 4">
    <name type="scientific">Liquidambar formosana</name>
    <name type="common">Formosan gum</name>
    <dbReference type="NCBI Taxonomy" id="63359"/>
    <lineage>
        <taxon>Eukaryota</taxon>
        <taxon>Viridiplantae</taxon>
        <taxon>Streptophyta</taxon>
        <taxon>Embryophyta</taxon>
        <taxon>Tracheophyta</taxon>
        <taxon>Spermatophyta</taxon>
        <taxon>Magnoliopsida</taxon>
        <taxon>eudicotyledons</taxon>
        <taxon>Gunneridae</taxon>
        <taxon>Pentapetalae</taxon>
        <taxon>Saxifragales</taxon>
        <taxon>Altingiaceae</taxon>
        <taxon>Liquidambar</taxon>
    </lineage>
</organism>
<comment type="caution">
    <text evidence="3">The sequence shown here is derived from an EMBL/GenBank/DDBJ whole genome shotgun (WGS) entry which is preliminary data.</text>
</comment>
<dbReference type="Pfam" id="PF00855">
    <property type="entry name" value="PWWP"/>
    <property type="match status" value="1"/>
</dbReference>
<feature type="region of interest" description="Disordered" evidence="1">
    <location>
        <begin position="227"/>
        <end position="564"/>
    </location>
</feature>
<feature type="compositionally biased region" description="Basic and acidic residues" evidence="1">
    <location>
        <begin position="521"/>
        <end position="535"/>
    </location>
</feature>
<dbReference type="SUPFAM" id="SSF63748">
    <property type="entry name" value="Tudor/PWWP/MBT"/>
    <property type="match status" value="1"/>
</dbReference>
<dbReference type="EMBL" id="JBBPBK010000014">
    <property type="protein sequence ID" value="KAK9270097.1"/>
    <property type="molecule type" value="Genomic_DNA"/>
</dbReference>
<dbReference type="AlphaFoldDB" id="A0AAP0NDC6"/>
<feature type="compositionally biased region" description="Basic and acidic residues" evidence="1">
    <location>
        <begin position="372"/>
        <end position="385"/>
    </location>
</feature>
<evidence type="ECO:0000256" key="1">
    <source>
        <dbReference type="SAM" id="MobiDB-lite"/>
    </source>
</evidence>
<sequence length="584" mass="64401">MKGKRLGSSRSQVGKEVGEEDVGKKLRGELMLGDFLWVRLHGSSWWPAQVVDANTVSERIKPSNRSVGEVLVRLYGSYNYWYVDPMQCRSEFENILKQTKGSYAEIFQKALEQDLRHSKSGRSKGQGSRSKVRVEASNDEMLKKNQIEENQEIQVSKSRSGVLGKHPSISVRETRTQKANLVAQSLKGNASANEGRNQHSDIVKKNNLVVNNATSYHQVRVSPRRLLAANGPPTTMTNGNLLSEKIEEEKGKASKQGRLHKKLNQNSPSVEGKAKCRTSKPDGVQKKLIPNSQSNEDEAINISSGQDGVQEKLKLNSPSIEEDARGKTSKQDEDWKKLGLNNSSVKGEGKSKNSKQDGVQKKRKPISPSAEVEAKRKTSKKDGAQKKLKLNSPRAEEEAKGKTSMQAGVQKKRKPNSPSAEQEAKGIRSMQDGGRKKHKPNSPSVAEVSKGKTSKRDGVQKKLKSNGSSVEEQPKIKTFKQEGVQNKPKRNRLGIEEEAKCKTPKQNGVQKKLKPNSPSAEEAKSSGTLKEDGKQKKLKPSSPNSETTSLGKSPQELSARRMKVMQSLGLIAPSGSPFNRDIHV</sequence>
<feature type="compositionally biased region" description="Polar residues" evidence="1">
    <location>
        <begin position="232"/>
        <end position="241"/>
    </location>
</feature>
<feature type="compositionally biased region" description="Basic and acidic residues" evidence="1">
    <location>
        <begin position="347"/>
        <end position="360"/>
    </location>
</feature>
<protein>
    <recommendedName>
        <fullName evidence="2">PWWP domain-containing protein</fullName>
    </recommendedName>
</protein>
<evidence type="ECO:0000313" key="3">
    <source>
        <dbReference type="EMBL" id="KAK9270097.1"/>
    </source>
</evidence>